<feature type="transmembrane region" description="Helical" evidence="5">
    <location>
        <begin position="203"/>
        <end position="222"/>
    </location>
</feature>
<feature type="transmembrane region" description="Helical" evidence="5">
    <location>
        <begin position="410"/>
        <end position="427"/>
    </location>
</feature>
<dbReference type="eggNOG" id="KOG0255">
    <property type="taxonomic scope" value="Eukaryota"/>
</dbReference>
<feature type="transmembrane region" description="Helical" evidence="5">
    <location>
        <begin position="556"/>
        <end position="575"/>
    </location>
</feature>
<keyword evidence="4 5" id="KW-0472">Membrane</keyword>
<feature type="transmembrane region" description="Helical" evidence="5">
    <location>
        <begin position="231"/>
        <end position="249"/>
    </location>
</feature>
<evidence type="ECO:0000256" key="2">
    <source>
        <dbReference type="ARBA" id="ARBA00022692"/>
    </source>
</evidence>
<feature type="transmembrane region" description="Helical" evidence="5">
    <location>
        <begin position="80"/>
        <end position="105"/>
    </location>
</feature>
<dbReference type="STRING" id="7739.C3Y5E7"/>
<dbReference type="PANTHER" id="PTHR24064">
    <property type="entry name" value="SOLUTE CARRIER FAMILY 22 MEMBER"/>
    <property type="match status" value="1"/>
</dbReference>
<dbReference type="InParanoid" id="C3Y5E7"/>
<gene>
    <name evidence="7" type="ORF">BRAFLDRAFT_125864</name>
</gene>
<feature type="transmembrane region" description="Helical" evidence="5">
    <location>
        <begin position="255"/>
        <end position="276"/>
    </location>
</feature>
<comment type="subcellular location">
    <subcellularLocation>
        <location evidence="1">Membrane</location>
        <topology evidence="1">Multi-pass membrane protein</topology>
    </subcellularLocation>
</comment>
<dbReference type="InterPro" id="IPR005828">
    <property type="entry name" value="MFS_sugar_transport-like"/>
</dbReference>
<dbReference type="Gene3D" id="1.20.1250.20">
    <property type="entry name" value="MFS general substrate transporter like domains"/>
    <property type="match status" value="1"/>
</dbReference>
<name>C3Y5E7_BRAFL</name>
<evidence type="ECO:0000256" key="3">
    <source>
        <dbReference type="ARBA" id="ARBA00022989"/>
    </source>
</evidence>
<evidence type="ECO:0000256" key="1">
    <source>
        <dbReference type="ARBA" id="ARBA00004141"/>
    </source>
</evidence>
<feature type="transmembrane region" description="Helical" evidence="5">
    <location>
        <begin position="469"/>
        <end position="487"/>
    </location>
</feature>
<evidence type="ECO:0000313" key="7">
    <source>
        <dbReference type="EMBL" id="EEN64194.1"/>
    </source>
</evidence>
<dbReference type="SUPFAM" id="SSF103473">
    <property type="entry name" value="MFS general substrate transporter"/>
    <property type="match status" value="1"/>
</dbReference>
<sequence>MDKNSRYSFLLSGARIVAGPRNAHGADHLPSAAQIGVEVGEESPGRCRHPLHCADIALADRVFGLVLLGDRVQEVREKKITAFCMAVIATPMGFHSLAMAFLAAVPEHHCRLNDVLLPDENSTFWAAYLRRMNGSAPLELDANGEWKYSRCEQFNLTNALSAATDNRTLQHCTDGWVYDRSHYGTSIVAEFDLVCDRAWMREIAHAIFMLGFSFGGIVSGVLSDRFGRRPTLLWCILLQLIFGVASAFSPNYVTFVFTRFFLGVLNVGIYFSAFVLGTEILDQSRRTMFGLSMALFLVLGYIGLGVAAYVIRDWWKLQLAISAPFVVFLSYYWLAPESPRWLMASGKVEETKTTIKRAARMNGVVIPDKVYDLINGNITSDQNTQSTEITGRRLYSILDLVRTPTMRKNTLITAFTWFAINAIYFGLSLGAPELPGDPYLNFILGSCSEIISILLAWSTMDRWGRKPPIIASLILAGVSCGATAAVPKDLWQVSTGLAIVGRFGVSVTYSILPVYSAEVFPTVVRNMGIGTVSMLARAGGILAPFVALLGKYWAPLPLLTFGVLSFLNGVAILALPETLGVPLPNTLEDAENLKSTKDKPIETTPVGKSEETPKMAVIVDRVTTI</sequence>
<evidence type="ECO:0000256" key="4">
    <source>
        <dbReference type="ARBA" id="ARBA00023136"/>
    </source>
</evidence>
<feature type="transmembrane region" description="Helical" evidence="5">
    <location>
        <begin position="317"/>
        <end position="334"/>
    </location>
</feature>
<dbReference type="EMBL" id="GG666487">
    <property type="protein sequence ID" value="EEN64194.1"/>
    <property type="molecule type" value="Genomic_DNA"/>
</dbReference>
<dbReference type="Pfam" id="PF00083">
    <property type="entry name" value="Sugar_tr"/>
    <property type="match status" value="1"/>
</dbReference>
<evidence type="ECO:0000256" key="5">
    <source>
        <dbReference type="SAM" id="Phobius"/>
    </source>
</evidence>
<dbReference type="GO" id="GO:0016020">
    <property type="term" value="C:membrane"/>
    <property type="evidence" value="ECO:0007669"/>
    <property type="project" value="UniProtKB-SubCell"/>
</dbReference>
<dbReference type="GO" id="GO:0022857">
    <property type="term" value="F:transmembrane transporter activity"/>
    <property type="evidence" value="ECO:0007669"/>
    <property type="project" value="InterPro"/>
</dbReference>
<feature type="domain" description="Major facilitator superfamily (MFS) profile" evidence="6">
    <location>
        <begin position="151"/>
        <end position="580"/>
    </location>
</feature>
<evidence type="ECO:0000259" key="6">
    <source>
        <dbReference type="PROSITE" id="PS50850"/>
    </source>
</evidence>
<feature type="transmembrane region" description="Helical" evidence="5">
    <location>
        <begin position="288"/>
        <end position="311"/>
    </location>
</feature>
<organism>
    <name type="scientific">Branchiostoma floridae</name>
    <name type="common">Florida lancelet</name>
    <name type="synonym">Amphioxus</name>
    <dbReference type="NCBI Taxonomy" id="7739"/>
    <lineage>
        <taxon>Eukaryota</taxon>
        <taxon>Metazoa</taxon>
        <taxon>Chordata</taxon>
        <taxon>Cephalochordata</taxon>
        <taxon>Leptocardii</taxon>
        <taxon>Amphioxiformes</taxon>
        <taxon>Branchiostomatidae</taxon>
        <taxon>Branchiostoma</taxon>
    </lineage>
</organism>
<feature type="transmembrane region" description="Helical" evidence="5">
    <location>
        <begin position="527"/>
        <end position="550"/>
    </location>
</feature>
<accession>C3Y5E7</accession>
<dbReference type="InterPro" id="IPR036259">
    <property type="entry name" value="MFS_trans_sf"/>
</dbReference>
<proteinExistence type="predicted"/>
<feature type="transmembrane region" description="Helical" evidence="5">
    <location>
        <begin position="439"/>
        <end position="457"/>
    </location>
</feature>
<feature type="transmembrane region" description="Helical" evidence="5">
    <location>
        <begin position="493"/>
        <end position="515"/>
    </location>
</feature>
<dbReference type="InterPro" id="IPR020846">
    <property type="entry name" value="MFS_dom"/>
</dbReference>
<reference evidence="7" key="1">
    <citation type="journal article" date="2008" name="Nature">
        <title>The amphioxus genome and the evolution of the chordate karyotype.</title>
        <authorList>
            <consortium name="US DOE Joint Genome Institute (JGI-PGF)"/>
            <person name="Putnam N.H."/>
            <person name="Butts T."/>
            <person name="Ferrier D.E.K."/>
            <person name="Furlong R.F."/>
            <person name="Hellsten U."/>
            <person name="Kawashima T."/>
            <person name="Robinson-Rechavi M."/>
            <person name="Shoguchi E."/>
            <person name="Terry A."/>
            <person name="Yu J.-K."/>
            <person name="Benito-Gutierrez E.L."/>
            <person name="Dubchak I."/>
            <person name="Garcia-Fernandez J."/>
            <person name="Gibson-Brown J.J."/>
            <person name="Grigoriev I.V."/>
            <person name="Horton A.C."/>
            <person name="de Jong P.J."/>
            <person name="Jurka J."/>
            <person name="Kapitonov V.V."/>
            <person name="Kohara Y."/>
            <person name="Kuroki Y."/>
            <person name="Lindquist E."/>
            <person name="Lucas S."/>
            <person name="Osoegawa K."/>
            <person name="Pennacchio L.A."/>
            <person name="Salamov A.A."/>
            <person name="Satou Y."/>
            <person name="Sauka-Spengler T."/>
            <person name="Schmutz J."/>
            <person name="Shin-I T."/>
            <person name="Toyoda A."/>
            <person name="Bronner-Fraser M."/>
            <person name="Fujiyama A."/>
            <person name="Holland L.Z."/>
            <person name="Holland P.W.H."/>
            <person name="Satoh N."/>
            <person name="Rokhsar D.S."/>
        </authorList>
    </citation>
    <scope>NUCLEOTIDE SEQUENCE [LARGE SCALE GENOMIC DNA]</scope>
    <source>
        <strain evidence="7">S238N-H82</strain>
        <tissue evidence="7">Testes</tissue>
    </source>
</reference>
<dbReference type="PROSITE" id="PS50850">
    <property type="entry name" value="MFS"/>
    <property type="match status" value="1"/>
</dbReference>
<keyword evidence="2 5" id="KW-0812">Transmembrane</keyword>
<keyword evidence="3 5" id="KW-1133">Transmembrane helix</keyword>
<protein>
    <recommendedName>
        <fullName evidence="6">Major facilitator superfamily (MFS) profile domain-containing protein</fullName>
    </recommendedName>
</protein>
<dbReference type="AlphaFoldDB" id="C3Y5E7"/>
<dbReference type="CDD" id="cd17317">
    <property type="entry name" value="MFS_SLC22"/>
    <property type="match status" value="1"/>
</dbReference>